<keyword evidence="2" id="KW-0732">Signal</keyword>
<sequence>MKKLILILSLGSFLLSATSCSSTYRTTSRNSPPGQVKKAYGAKSAKAFAPGQEKKNKRKKKY</sequence>
<dbReference type="AlphaFoldDB" id="A0A4Q0PKL9"/>
<comment type="caution">
    <text evidence="3">The sequence shown here is derived from an EMBL/GenBank/DDBJ whole genome shotgun (WGS) entry which is preliminary data.</text>
</comment>
<name>A0A4Q0PKL9_9FLAO</name>
<protein>
    <recommendedName>
        <fullName evidence="5">Quinol oxidase subunit 4</fullName>
    </recommendedName>
</protein>
<evidence type="ECO:0008006" key="5">
    <source>
        <dbReference type="Google" id="ProtNLM"/>
    </source>
</evidence>
<proteinExistence type="predicted"/>
<accession>A0A4Q0PKL9</accession>
<feature type="signal peptide" evidence="2">
    <location>
        <begin position="1"/>
        <end position="21"/>
    </location>
</feature>
<dbReference type="Proteomes" id="UP000290608">
    <property type="component" value="Unassembled WGS sequence"/>
</dbReference>
<dbReference type="RefSeq" id="WP_073099861.1">
    <property type="nucleotide sequence ID" value="NZ_QOVL01000011.1"/>
</dbReference>
<dbReference type="EMBL" id="QOVL01000011">
    <property type="protein sequence ID" value="RXG28484.1"/>
    <property type="molecule type" value="Genomic_DNA"/>
</dbReference>
<evidence type="ECO:0000313" key="3">
    <source>
        <dbReference type="EMBL" id="RXG28484.1"/>
    </source>
</evidence>
<dbReference type="STRING" id="1122159.SAMN02745246_02775"/>
<evidence type="ECO:0000256" key="1">
    <source>
        <dbReference type="SAM" id="MobiDB-lite"/>
    </source>
</evidence>
<feature type="region of interest" description="Disordered" evidence="1">
    <location>
        <begin position="23"/>
        <end position="62"/>
    </location>
</feature>
<reference evidence="3 4" key="1">
    <citation type="submission" date="2018-07" db="EMBL/GenBank/DDBJ databases">
        <title>Leeuwenhoekiella genomics.</title>
        <authorList>
            <person name="Tahon G."/>
            <person name="Willems A."/>
        </authorList>
    </citation>
    <scope>NUCLEOTIDE SEQUENCE [LARGE SCALE GENOMIC DNA]</scope>
    <source>
        <strain evidence="3 4">LMG 1345</strain>
    </source>
</reference>
<evidence type="ECO:0000256" key="2">
    <source>
        <dbReference type="SAM" id="SignalP"/>
    </source>
</evidence>
<gene>
    <name evidence="3" type="ORF">DSL99_2486</name>
</gene>
<evidence type="ECO:0000313" key="4">
    <source>
        <dbReference type="Proteomes" id="UP000290608"/>
    </source>
</evidence>
<feature type="chain" id="PRO_5020419285" description="Quinol oxidase subunit 4" evidence="2">
    <location>
        <begin position="22"/>
        <end position="62"/>
    </location>
</feature>
<dbReference type="PROSITE" id="PS51257">
    <property type="entry name" value="PROKAR_LIPOPROTEIN"/>
    <property type="match status" value="1"/>
</dbReference>
<organism evidence="3 4">
    <name type="scientific">Leeuwenhoekiella marinoflava</name>
    <dbReference type="NCBI Taxonomy" id="988"/>
    <lineage>
        <taxon>Bacteria</taxon>
        <taxon>Pseudomonadati</taxon>
        <taxon>Bacteroidota</taxon>
        <taxon>Flavobacteriia</taxon>
        <taxon>Flavobacteriales</taxon>
        <taxon>Flavobacteriaceae</taxon>
        <taxon>Leeuwenhoekiella</taxon>
    </lineage>
</organism>